<evidence type="ECO:0000256" key="1">
    <source>
        <dbReference type="ARBA" id="ARBA00022679"/>
    </source>
</evidence>
<accession>A0ABX8V9T0</accession>
<feature type="domain" description="Thiamine pyrophosphate enzyme TPP-binding" evidence="7">
    <location>
        <begin position="394"/>
        <end position="533"/>
    </location>
</feature>
<evidence type="ECO:0000256" key="2">
    <source>
        <dbReference type="ARBA" id="ARBA00022723"/>
    </source>
</evidence>
<feature type="domain" description="Menaquinone biosynthesis protein MenD middle" evidence="9">
    <location>
        <begin position="206"/>
        <end position="383"/>
    </location>
</feature>
<keyword evidence="1 6" id="KW-0808">Transferase</keyword>
<protein>
    <recommendedName>
        <fullName evidence="6">2-succinyl-5-enolpyruvyl-6-hydroxy-3-cyclohexene-1-carboxylate synthase</fullName>
        <shortName evidence="6">SEPHCHC synthase</shortName>
        <ecNumber evidence="6">2.2.1.9</ecNumber>
    </recommendedName>
    <alternativeName>
        <fullName evidence="6">Menaquinone biosynthesis protein MenD</fullName>
    </alternativeName>
</protein>
<dbReference type="CDD" id="cd02009">
    <property type="entry name" value="TPP_SHCHC_synthase"/>
    <property type="match status" value="1"/>
</dbReference>
<evidence type="ECO:0000259" key="7">
    <source>
        <dbReference type="Pfam" id="PF02775"/>
    </source>
</evidence>
<dbReference type="InterPro" id="IPR029061">
    <property type="entry name" value="THDP-binding"/>
</dbReference>
<comment type="subunit">
    <text evidence="6">Homodimer.</text>
</comment>
<dbReference type="InterPro" id="IPR004433">
    <property type="entry name" value="MenaQ_synth_MenD"/>
</dbReference>
<keyword evidence="2 6" id="KW-0479">Metal-binding</keyword>
<dbReference type="NCBIfam" id="TIGR00173">
    <property type="entry name" value="menD"/>
    <property type="match status" value="1"/>
</dbReference>
<gene>
    <name evidence="6 10" type="primary">menD</name>
    <name evidence="10" type="ORF">K1I41_09515</name>
</gene>
<dbReference type="PANTHER" id="PTHR42916">
    <property type="entry name" value="2-SUCCINYL-5-ENOLPYRUVYL-6-HYDROXY-3-CYCLOHEXENE-1-CARBOXYLATE SYNTHASE"/>
    <property type="match status" value="1"/>
</dbReference>
<evidence type="ECO:0000259" key="8">
    <source>
        <dbReference type="Pfam" id="PF02776"/>
    </source>
</evidence>
<dbReference type="Pfam" id="PF02776">
    <property type="entry name" value="TPP_enzyme_N"/>
    <property type="match status" value="1"/>
</dbReference>
<evidence type="ECO:0000313" key="10">
    <source>
        <dbReference type="EMBL" id="QYJ67776.1"/>
    </source>
</evidence>
<comment type="cofactor">
    <cofactor evidence="6">
        <name>Mg(2+)</name>
        <dbReference type="ChEBI" id="CHEBI:18420"/>
    </cofactor>
    <cofactor evidence="6">
        <name>Mn(2+)</name>
        <dbReference type="ChEBI" id="CHEBI:29035"/>
    </cofactor>
</comment>
<feature type="domain" description="Thiamine pyrophosphate enzyme N-terminal TPP-binding" evidence="8">
    <location>
        <begin position="8"/>
        <end position="117"/>
    </location>
</feature>
<keyword evidence="4 6" id="KW-0786">Thiamine pyrophosphate</keyword>
<evidence type="ECO:0000256" key="3">
    <source>
        <dbReference type="ARBA" id="ARBA00022842"/>
    </source>
</evidence>
<comment type="function">
    <text evidence="6">Catalyzes the thiamine diphosphate-dependent decarboxylation of 2-oxoglutarate and the subsequent addition of the resulting succinic semialdehyde-thiamine pyrophosphate anion to isochorismate to yield 2-succinyl-5-enolpyruvyl-6-hydroxy-3-cyclohexene-1-carboxylate (SEPHCHC).</text>
</comment>
<dbReference type="InterPro" id="IPR012001">
    <property type="entry name" value="Thiamin_PyroP_enz_TPP-bd_dom"/>
</dbReference>
<comment type="pathway">
    <text evidence="6">Quinol/quinone metabolism; menaquinone biosynthesis.</text>
</comment>
<name>A0ABX8V9T0_9FLAO</name>
<comment type="catalytic activity">
    <reaction evidence="6">
        <text>isochorismate + 2-oxoglutarate + H(+) = 5-enolpyruvoyl-6-hydroxy-2-succinyl-cyclohex-3-ene-1-carboxylate + CO2</text>
        <dbReference type="Rhea" id="RHEA:25593"/>
        <dbReference type="ChEBI" id="CHEBI:15378"/>
        <dbReference type="ChEBI" id="CHEBI:16526"/>
        <dbReference type="ChEBI" id="CHEBI:16810"/>
        <dbReference type="ChEBI" id="CHEBI:29780"/>
        <dbReference type="ChEBI" id="CHEBI:58818"/>
        <dbReference type="EC" id="2.2.1.9"/>
    </reaction>
</comment>
<organism evidence="10 11">
    <name type="scientific">Flavobacterium litorale</name>
    <dbReference type="NCBI Taxonomy" id="2856519"/>
    <lineage>
        <taxon>Bacteria</taxon>
        <taxon>Pseudomonadati</taxon>
        <taxon>Bacteroidota</taxon>
        <taxon>Flavobacteriia</taxon>
        <taxon>Flavobacteriales</taxon>
        <taxon>Flavobacteriaceae</taxon>
        <taxon>Flavobacterium</taxon>
    </lineage>
</organism>
<dbReference type="InterPro" id="IPR032264">
    <property type="entry name" value="MenD_middle"/>
</dbReference>
<dbReference type="Gene3D" id="3.40.50.970">
    <property type="match status" value="2"/>
</dbReference>
<proteinExistence type="inferred from homology"/>
<comment type="cofactor">
    <cofactor evidence="6">
        <name>thiamine diphosphate</name>
        <dbReference type="ChEBI" id="CHEBI:58937"/>
    </cofactor>
    <text evidence="6">Binds 1 thiamine pyrophosphate per subunit.</text>
</comment>
<dbReference type="PIRSF" id="PIRSF004983">
    <property type="entry name" value="MenD"/>
    <property type="match status" value="1"/>
</dbReference>
<sequence length="552" mass="61777">MIYPKIPLAQSILQICLDQRLTHIVISPGSRNAPLTIGFANNPDFTCYSIADERCAAFFAMGIAQQTKKPVALLCTSGSALLNYYPAVAEAFYSQIPLVVISADRPQDKIDIGDGQTIRQQNVYANHILYNANLTEEASVENDTKISQAITTAIRRKGPVHINAPFEEPLYNTVSELSVQLKPTIQPLPKRKFFENIEEAVFLWNWAKKKLVLVGVNEPNVIEQSVINQLAADPSVVVMTETTSNLHHDSFINSIDTFITPFTEEEFETYRPTILITFGGMVVSKRVKAWLRNHKPQEHWHIDTLRAYDTFGALTRHFKAEPNELLQRLLNGSITVESNYNATAQALKALREKKHKEYLAKIPFSDFKVFEMILPALPSNSQLQISNSSAIRYAQLFTLNPTIEVFCNRGTSGIDGSTSTAIGAALASKKQTTLITGDISFLYDSNALWNAYIPKNFKIILLNNGGGGIFRILPGHSETPVFNTYFETSHCFTAEHLAKMYGFDYYTASDEATLTATLLKFIQANGKPQLLEVFTPTLDNDKILLQYFKELV</sequence>
<evidence type="ECO:0000256" key="4">
    <source>
        <dbReference type="ARBA" id="ARBA00023052"/>
    </source>
</evidence>
<dbReference type="Gene3D" id="3.40.50.1220">
    <property type="entry name" value="TPP-binding domain"/>
    <property type="match status" value="1"/>
</dbReference>
<dbReference type="Proteomes" id="UP000825381">
    <property type="component" value="Chromosome"/>
</dbReference>
<comment type="similarity">
    <text evidence="6">Belongs to the TPP enzyme family. MenD subfamily.</text>
</comment>
<keyword evidence="5 6" id="KW-0464">Manganese</keyword>
<dbReference type="GO" id="GO:0070204">
    <property type="term" value="F:2-succinyl-5-enolpyruvyl-6-hydroxy-3-cyclohexene-1-carboxylic-acid synthase activity"/>
    <property type="evidence" value="ECO:0007669"/>
    <property type="project" value="UniProtKB-EC"/>
</dbReference>
<dbReference type="RefSeq" id="WP_220640121.1">
    <property type="nucleotide sequence ID" value="NZ_CP080429.1"/>
</dbReference>
<dbReference type="Pfam" id="PF16582">
    <property type="entry name" value="TPP_enzyme_M_2"/>
    <property type="match status" value="1"/>
</dbReference>
<dbReference type="CDD" id="cd07037">
    <property type="entry name" value="TPP_PYR_MenD"/>
    <property type="match status" value="1"/>
</dbReference>
<keyword evidence="11" id="KW-1185">Reference proteome</keyword>
<reference evidence="10 11" key="1">
    <citation type="submission" date="2021-07" db="EMBL/GenBank/DDBJ databases">
        <title>Flavobacterium WSW3-B6 sp.nov, isolated from seaweed.</title>
        <authorList>
            <person name="Muhammad N."/>
            <person name="Ho H."/>
            <person name="Lee Y.-J."/>
            <person name="Nguyen T."/>
            <person name="Ho J."/>
            <person name="Kim S.-G."/>
        </authorList>
    </citation>
    <scope>NUCLEOTIDE SEQUENCE [LARGE SCALE GENOMIC DNA]</scope>
    <source>
        <strain evidence="10 11">WSW3-B6</strain>
    </source>
</reference>
<keyword evidence="6" id="KW-0474">Menaquinone biosynthesis</keyword>
<evidence type="ECO:0000259" key="9">
    <source>
        <dbReference type="Pfam" id="PF16582"/>
    </source>
</evidence>
<evidence type="ECO:0000313" key="11">
    <source>
        <dbReference type="Proteomes" id="UP000825381"/>
    </source>
</evidence>
<dbReference type="EMBL" id="CP080429">
    <property type="protein sequence ID" value="QYJ67776.1"/>
    <property type="molecule type" value="Genomic_DNA"/>
</dbReference>
<dbReference type="EC" id="2.2.1.9" evidence="6"/>
<dbReference type="PANTHER" id="PTHR42916:SF1">
    <property type="entry name" value="PROTEIN PHYLLO, CHLOROPLASTIC"/>
    <property type="match status" value="1"/>
</dbReference>
<dbReference type="SUPFAM" id="SSF52518">
    <property type="entry name" value="Thiamin diphosphate-binding fold (THDP-binding)"/>
    <property type="match status" value="2"/>
</dbReference>
<comment type="pathway">
    <text evidence="6">Quinol/quinone metabolism; 1,4-dihydroxy-2-naphthoate biosynthesis; 1,4-dihydroxy-2-naphthoate from chorismate: step 2/7.</text>
</comment>
<dbReference type="InterPro" id="IPR011766">
    <property type="entry name" value="TPP_enzyme_TPP-bd"/>
</dbReference>
<dbReference type="Pfam" id="PF02775">
    <property type="entry name" value="TPP_enzyme_C"/>
    <property type="match status" value="1"/>
</dbReference>
<keyword evidence="3 6" id="KW-0460">Magnesium</keyword>
<evidence type="ECO:0000256" key="6">
    <source>
        <dbReference type="HAMAP-Rule" id="MF_01659"/>
    </source>
</evidence>
<dbReference type="HAMAP" id="MF_01659">
    <property type="entry name" value="MenD"/>
    <property type="match status" value="1"/>
</dbReference>
<evidence type="ECO:0000256" key="5">
    <source>
        <dbReference type="ARBA" id="ARBA00023211"/>
    </source>
</evidence>